<gene>
    <name evidence="1" type="ORF">DIMBOPOO_00041</name>
</gene>
<protein>
    <submittedName>
        <fullName evidence="1">Uncharacterized protein</fullName>
    </submittedName>
</protein>
<dbReference type="EMBL" id="MT631576">
    <property type="protein sequence ID" value="QNO54368.1"/>
    <property type="molecule type" value="Genomic_DNA"/>
</dbReference>
<reference evidence="1" key="1">
    <citation type="submission" date="2020-06" db="EMBL/GenBank/DDBJ databases">
        <title>Unique genomic features of the anaerobic methanotrophic archaea.</title>
        <authorList>
            <person name="Chadwick G.L."/>
            <person name="Skennerton C.T."/>
            <person name="Laso-Perez R."/>
            <person name="Leu A.O."/>
            <person name="Speth D.R."/>
            <person name="Yu H."/>
            <person name="Morgan-Lang C."/>
            <person name="Hatzenpichler R."/>
            <person name="Goudeau D."/>
            <person name="Malmstrom R."/>
            <person name="Brazelton W.J."/>
            <person name="Woyke T."/>
            <person name="Hallam S.J."/>
            <person name="Tyson G.W."/>
            <person name="Wegener G."/>
            <person name="Boetius A."/>
            <person name="Orphan V."/>
        </authorList>
    </citation>
    <scope>NUCLEOTIDE SEQUENCE</scope>
</reference>
<proteinExistence type="predicted"/>
<organism evidence="1">
    <name type="scientific">Candidatus Methanophaga sp. ANME-1 ERB7</name>
    <dbReference type="NCBI Taxonomy" id="2759913"/>
    <lineage>
        <taxon>Archaea</taxon>
        <taxon>Methanobacteriati</taxon>
        <taxon>Methanobacteriota</taxon>
        <taxon>Stenosarchaea group</taxon>
        <taxon>Methanomicrobia</taxon>
        <taxon>Candidatus Methanophagales</taxon>
        <taxon>Candidatus Methanophagaceae</taxon>
        <taxon>Candidatus Methanophaga</taxon>
    </lineage>
</organism>
<evidence type="ECO:0000313" key="1">
    <source>
        <dbReference type="EMBL" id="QNO54368.1"/>
    </source>
</evidence>
<accession>A0A7G9Z284</accession>
<dbReference type="AlphaFoldDB" id="A0A7G9Z284"/>
<sequence>MLLSKKQLNELNDILMEDYGKELSQKQLFEVGTTLISYFELLAKIYQRNKAKGRGYEEHIKDRPKI</sequence>
<name>A0A7G9Z284_9EURY</name>